<feature type="transmembrane region" description="Helical" evidence="2">
    <location>
        <begin position="242"/>
        <end position="267"/>
    </location>
</feature>
<feature type="transmembrane region" description="Helical" evidence="2">
    <location>
        <begin position="152"/>
        <end position="172"/>
    </location>
</feature>
<sequence>MADQRELPRRPRLLGGTRPTGEQHKATTFELFFDLVFVFAATRVTGFMAHEHSAHGLLQGLLLLALLWWTWEAYTWLGNQARADEGVLRWGTAVATAAVFVVALAIPESWHDVPGGLFGPLVLVCAYLLVRVVHLTLYGIAAAGDTGLRRQLLLSWASLLAGAPFLVVGALLGGWAQTALFAGALLVDWAGTFVTSRRGNWRVHSAAHWSERHGLFVLLAIGESIAAIGVGAGGHALSVPLLAAAVLGIGVAVCLWWLYFDTVALAAEHRLVRTTGADRVKMVVEAYTYGHFPIVVGIIVTALGVEGVLAHADESTPLGGFYAPALFGGAALYLGGHVLFGNRMHATVKVPRLVTVAVLLVALPGVIAVPPLAALAGLVLVLAALIAFETRQYAQQRQELRQ</sequence>
<evidence type="ECO:0000313" key="4">
    <source>
        <dbReference type="Proteomes" id="UP000190797"/>
    </source>
</evidence>
<feature type="region of interest" description="Disordered" evidence="1">
    <location>
        <begin position="1"/>
        <end position="21"/>
    </location>
</feature>
<keyword evidence="2" id="KW-1133">Transmembrane helix</keyword>
<reference evidence="4" key="1">
    <citation type="journal article" date="2017" name="Med. Chem. Commun.">
        <title>Nonomuraea sp. ATCC 55076 harbours the largest actinomycete chromosome to date and the kistamicin biosynthetic gene cluster.</title>
        <authorList>
            <person name="Nazari B."/>
            <person name="Forneris C.C."/>
            <person name="Gibson M.I."/>
            <person name="Moon K."/>
            <person name="Schramma K.R."/>
            <person name="Seyedsayamdost M.R."/>
        </authorList>
    </citation>
    <scope>NUCLEOTIDE SEQUENCE [LARGE SCALE GENOMIC DNA]</scope>
    <source>
        <strain evidence="4">ATCC 55076</strain>
    </source>
</reference>
<proteinExistence type="predicted"/>
<feature type="transmembrane region" description="Helical" evidence="2">
    <location>
        <begin position="118"/>
        <end position="140"/>
    </location>
</feature>
<gene>
    <name evidence="3" type="ORF">BKM31_56365</name>
</gene>
<evidence type="ECO:0000256" key="2">
    <source>
        <dbReference type="SAM" id="Phobius"/>
    </source>
</evidence>
<dbReference type="PANTHER" id="PTHR36840:SF1">
    <property type="entry name" value="BLL5714 PROTEIN"/>
    <property type="match status" value="1"/>
</dbReference>
<feature type="transmembrane region" description="Helical" evidence="2">
    <location>
        <begin position="288"/>
        <end position="309"/>
    </location>
</feature>
<evidence type="ECO:0000256" key="1">
    <source>
        <dbReference type="SAM" id="MobiDB-lite"/>
    </source>
</evidence>
<dbReference type="KEGG" id="noa:BKM31_56365"/>
<feature type="transmembrane region" description="Helical" evidence="2">
    <location>
        <begin position="87"/>
        <end position="106"/>
    </location>
</feature>
<keyword evidence="2" id="KW-0812">Transmembrane</keyword>
<dbReference type="Proteomes" id="UP000190797">
    <property type="component" value="Chromosome"/>
</dbReference>
<organism evidence="3 4">
    <name type="scientific">[Actinomadura] parvosata subsp. kistnae</name>
    <dbReference type="NCBI Taxonomy" id="1909395"/>
    <lineage>
        <taxon>Bacteria</taxon>
        <taxon>Bacillati</taxon>
        <taxon>Actinomycetota</taxon>
        <taxon>Actinomycetes</taxon>
        <taxon>Streptosporangiales</taxon>
        <taxon>Streptosporangiaceae</taxon>
        <taxon>Nonomuraea</taxon>
    </lineage>
</organism>
<dbReference type="InterPro" id="IPR010640">
    <property type="entry name" value="Low_temperature_requirement_A"/>
</dbReference>
<feature type="transmembrane region" description="Helical" evidence="2">
    <location>
        <begin position="31"/>
        <end position="50"/>
    </location>
</feature>
<dbReference type="STRING" id="1909395.BKM31_56365"/>
<feature type="transmembrane region" description="Helical" evidence="2">
    <location>
        <begin position="215"/>
        <end position="236"/>
    </location>
</feature>
<accession>A0A1V0AHN2</accession>
<dbReference type="EMBL" id="CP017717">
    <property type="protein sequence ID" value="AQZ69612.1"/>
    <property type="molecule type" value="Genomic_DNA"/>
</dbReference>
<evidence type="ECO:0000313" key="3">
    <source>
        <dbReference type="EMBL" id="AQZ69612.1"/>
    </source>
</evidence>
<keyword evidence="2" id="KW-0472">Membrane</keyword>
<feature type="transmembrane region" description="Helical" evidence="2">
    <location>
        <begin position="321"/>
        <end position="340"/>
    </location>
</feature>
<feature type="transmembrane region" description="Helical" evidence="2">
    <location>
        <begin position="178"/>
        <end position="195"/>
    </location>
</feature>
<dbReference type="PANTHER" id="PTHR36840">
    <property type="entry name" value="BLL5714 PROTEIN"/>
    <property type="match status" value="1"/>
</dbReference>
<keyword evidence="4" id="KW-1185">Reference proteome</keyword>
<feature type="transmembrane region" description="Helical" evidence="2">
    <location>
        <begin position="375"/>
        <end position="394"/>
    </location>
</feature>
<dbReference type="RefSeq" id="WP_080046002.1">
    <property type="nucleotide sequence ID" value="NZ_CP017717.1"/>
</dbReference>
<name>A0A1V0AHN2_9ACTN</name>
<dbReference type="OrthoDB" id="7698234at2"/>
<protein>
    <submittedName>
        <fullName evidence="3">Low temperature requirement protein A</fullName>
    </submittedName>
</protein>
<feature type="transmembrane region" description="Helical" evidence="2">
    <location>
        <begin position="56"/>
        <end position="75"/>
    </location>
</feature>
<dbReference type="Pfam" id="PF06772">
    <property type="entry name" value="LtrA"/>
    <property type="match status" value="1"/>
</dbReference>
<dbReference type="AlphaFoldDB" id="A0A1V0AHN2"/>